<keyword evidence="1" id="KW-0732">Signal</keyword>
<feature type="signal peptide" evidence="1">
    <location>
        <begin position="1"/>
        <end position="23"/>
    </location>
</feature>
<dbReference type="SUPFAM" id="SSF49265">
    <property type="entry name" value="Fibronectin type III"/>
    <property type="match status" value="1"/>
</dbReference>
<accession>A0ABV8JS96</accession>
<dbReference type="RefSeq" id="WP_192462015.1">
    <property type="nucleotide sequence ID" value="NZ_JACYFJ010000002.1"/>
</dbReference>
<dbReference type="InterPro" id="IPR036116">
    <property type="entry name" value="FN3_sf"/>
</dbReference>
<evidence type="ECO:0000313" key="3">
    <source>
        <dbReference type="Proteomes" id="UP001595814"/>
    </source>
</evidence>
<name>A0ABV8JS96_9FLAO</name>
<proteinExistence type="predicted"/>
<dbReference type="Proteomes" id="UP001595814">
    <property type="component" value="Unassembled WGS sequence"/>
</dbReference>
<dbReference type="InterPro" id="IPR013783">
    <property type="entry name" value="Ig-like_fold"/>
</dbReference>
<sequence>MKLKVRFLTIMVLTALLVNCSNENEGNEEVVQGVPPESATLVFPVNGEECLEGDVLSSSKSRLVFEWDTSTNTDRYTLVINNLNSGEVTETNTLENSIGVVLDRNTPYEWYVLSKSDHVDGLASSDKWRFYNAGEGVINYAPFPADIVEPKMGSTATGPVTLRWVGKDVDSEILFFKVFLSTENPPNTFIGTTSNQAIELSNLEADSIYFWKVVSEDDKGSTSASPIFEFKTD</sequence>
<comment type="caution">
    <text evidence="2">The sequence shown here is derived from an EMBL/GenBank/DDBJ whole genome shotgun (WGS) entry which is preliminary data.</text>
</comment>
<organism evidence="2 3">
    <name type="scientific">Euzebyella saccharophila</name>
    <dbReference type="NCBI Taxonomy" id="679664"/>
    <lineage>
        <taxon>Bacteria</taxon>
        <taxon>Pseudomonadati</taxon>
        <taxon>Bacteroidota</taxon>
        <taxon>Flavobacteriia</taxon>
        <taxon>Flavobacteriales</taxon>
        <taxon>Flavobacteriaceae</taxon>
        <taxon>Euzebyella</taxon>
    </lineage>
</organism>
<feature type="chain" id="PRO_5046713068" description="Fibronectin type-III domain-containing protein" evidence="1">
    <location>
        <begin position="24"/>
        <end position="233"/>
    </location>
</feature>
<reference evidence="3" key="1">
    <citation type="journal article" date="2019" name="Int. J. Syst. Evol. Microbiol.">
        <title>The Global Catalogue of Microorganisms (GCM) 10K type strain sequencing project: providing services to taxonomists for standard genome sequencing and annotation.</title>
        <authorList>
            <consortium name="The Broad Institute Genomics Platform"/>
            <consortium name="The Broad Institute Genome Sequencing Center for Infectious Disease"/>
            <person name="Wu L."/>
            <person name="Ma J."/>
        </authorList>
    </citation>
    <scope>NUCLEOTIDE SEQUENCE [LARGE SCALE GENOMIC DNA]</scope>
    <source>
        <strain evidence="3">CECT 7477</strain>
    </source>
</reference>
<dbReference type="Gene3D" id="2.60.40.10">
    <property type="entry name" value="Immunoglobulins"/>
    <property type="match status" value="1"/>
</dbReference>
<protein>
    <recommendedName>
        <fullName evidence="4">Fibronectin type-III domain-containing protein</fullName>
    </recommendedName>
</protein>
<dbReference type="EMBL" id="JBHSAW010000010">
    <property type="protein sequence ID" value="MFC4097335.1"/>
    <property type="molecule type" value="Genomic_DNA"/>
</dbReference>
<evidence type="ECO:0000313" key="2">
    <source>
        <dbReference type="EMBL" id="MFC4097335.1"/>
    </source>
</evidence>
<keyword evidence="3" id="KW-1185">Reference proteome</keyword>
<evidence type="ECO:0008006" key="4">
    <source>
        <dbReference type="Google" id="ProtNLM"/>
    </source>
</evidence>
<evidence type="ECO:0000256" key="1">
    <source>
        <dbReference type="SAM" id="SignalP"/>
    </source>
</evidence>
<gene>
    <name evidence="2" type="ORF">ACFOUT_15705</name>
</gene>